<keyword evidence="2" id="KW-1133">Transmembrane helix</keyword>
<keyword evidence="4" id="KW-1185">Reference proteome</keyword>
<feature type="region of interest" description="Disordered" evidence="1">
    <location>
        <begin position="1060"/>
        <end position="1128"/>
    </location>
</feature>
<gene>
    <name evidence="3" type="ORF">AK812_SmicGene26499</name>
</gene>
<proteinExistence type="predicted"/>
<feature type="compositionally biased region" description="Basic and acidic residues" evidence="1">
    <location>
        <begin position="904"/>
        <end position="923"/>
    </location>
</feature>
<feature type="transmembrane region" description="Helical" evidence="2">
    <location>
        <begin position="248"/>
        <end position="269"/>
    </location>
</feature>
<keyword evidence="2" id="KW-0472">Membrane</keyword>
<feature type="compositionally biased region" description="Basic residues" evidence="1">
    <location>
        <begin position="1062"/>
        <end position="1071"/>
    </location>
</feature>
<dbReference type="Proteomes" id="UP000186817">
    <property type="component" value="Unassembled WGS sequence"/>
</dbReference>
<accession>A0A1Q9D955</accession>
<keyword evidence="2" id="KW-0812">Transmembrane</keyword>
<dbReference type="AlphaFoldDB" id="A0A1Q9D955"/>
<evidence type="ECO:0000313" key="4">
    <source>
        <dbReference type="Proteomes" id="UP000186817"/>
    </source>
</evidence>
<protein>
    <submittedName>
        <fullName evidence="3">Uncharacterized protein</fullName>
    </submittedName>
</protein>
<organism evidence="3 4">
    <name type="scientific">Symbiodinium microadriaticum</name>
    <name type="common">Dinoflagellate</name>
    <name type="synonym">Zooxanthella microadriatica</name>
    <dbReference type="NCBI Taxonomy" id="2951"/>
    <lineage>
        <taxon>Eukaryota</taxon>
        <taxon>Sar</taxon>
        <taxon>Alveolata</taxon>
        <taxon>Dinophyceae</taxon>
        <taxon>Suessiales</taxon>
        <taxon>Symbiodiniaceae</taxon>
        <taxon>Symbiodinium</taxon>
    </lineage>
</organism>
<feature type="compositionally biased region" description="Acidic residues" evidence="1">
    <location>
        <begin position="924"/>
        <end position="934"/>
    </location>
</feature>
<comment type="caution">
    <text evidence="3">The sequence shown here is derived from an EMBL/GenBank/DDBJ whole genome shotgun (WGS) entry which is preliminary data.</text>
</comment>
<feature type="region of interest" description="Disordered" evidence="1">
    <location>
        <begin position="837"/>
        <end position="947"/>
    </location>
</feature>
<feature type="compositionally biased region" description="Polar residues" evidence="1">
    <location>
        <begin position="1119"/>
        <end position="1128"/>
    </location>
</feature>
<dbReference type="Gene3D" id="3.40.50.150">
    <property type="entry name" value="Vaccinia Virus protein VP39"/>
    <property type="match status" value="1"/>
</dbReference>
<dbReference type="OrthoDB" id="434120at2759"/>
<name>A0A1Q9D955_SYMMI</name>
<evidence type="ECO:0000256" key="1">
    <source>
        <dbReference type="SAM" id="MobiDB-lite"/>
    </source>
</evidence>
<dbReference type="InterPro" id="IPR029063">
    <property type="entry name" value="SAM-dependent_MTases_sf"/>
</dbReference>
<feature type="compositionally biased region" description="Polar residues" evidence="1">
    <location>
        <begin position="1085"/>
        <end position="1094"/>
    </location>
</feature>
<sequence length="1128" mass="124921">MTWSPWDAAPMGGEELRREGLRSGFPFKWAKTRGGFRVEWLGMETEYPQLEARTFPEARYLALRVAPNARPTWLFAAIALDWERPFLGPLDAWSSAVHGSRLAHTNAPHDRPEGGLNLLNESGLRQNSGDFVTTPHRALWIEREKPAPPPQVAVAPPPPPQGSVEALRARRQLADIVRNNAEVMLALQLRKNTDDRAIVRALAKVRDLFELLRQAGCSIVQATRAEELMELAIEAPDVKPPKRSRARYFYGAAGVIVFVIFLLVAIIVLEVSQSSQGWEVGTCSMTLFHNQTCFQDLLESALRSGDNMVLLQTPLERRGDFFPGWAVELNAFAPGDVVFLDTGSTAGHHHAVVVSRPEEPGVICSALQHDELVVGLSRRTSMPQQNRKVALQIDGLLVHVPCRRLVRVVPPRRVLVVHDTFSYRRLARTQVGQDDGVVELGSSLGECTHILSSRAAAVIGIEVSQELVEESSRRYPDCRFEWLDCFQEQARFAALCKELLAAGSGRLKIFVDIGGDRTTSDICCLLALLEKTLKTLQPKLPPLPALVVVKSKALATAAAEAAGADGTIPEPELRPWLEGIARKQPGSSKQLKKKLARARKAQWQQADDTAWQAFEKQRIKWDALCNEEQAHLKSELRKLKQEHPEAWGETLNTFLTERLGTSKKKGCVSSALSEMGRCLVEVAVRSGTFFGSKNPWALPIVHVGGRGEIARYQGDPFRCCNDMEGYVGSCCDLVAGGVSALTAQSAIAVLVMILVLGVVVRLMQIFDVRCDCSALMPARQDDDADLYDPDDPASDWGQVVQEAALEEARKKRQRNCKGWIQERTASLQEKWQRISKCIRRGKKKEPESPASGRGEAKVRRMTSKSSQGRGASQSVVRSSSKLSRGSRGSRGRSPSKGFQGTGRAESKSSRGSRGVDSDDRSDAPLEEDEDEQEESQPAKSETRKVSATISKEVPEVFEEKRATAACFPPGFVWHDGADPTLVDNLEKYLKWEATGKELEDVEERDIHPGFHTGNLRGMARLARQQHQSLLLPIVEPMTGRSAKSHSYSADTLYYSCSTLRESRRKKRKRGAMKGPGGKQAARSLETPQKWSWATQDEPAFRQLPIENGPQFSKMKVPGAQSQHILSLE</sequence>
<dbReference type="EMBL" id="LSRX01000650">
    <property type="protein sequence ID" value="OLP91753.1"/>
    <property type="molecule type" value="Genomic_DNA"/>
</dbReference>
<evidence type="ECO:0000313" key="3">
    <source>
        <dbReference type="EMBL" id="OLP91753.1"/>
    </source>
</evidence>
<feature type="compositionally biased region" description="Polar residues" evidence="1">
    <location>
        <begin position="935"/>
        <end position="947"/>
    </location>
</feature>
<feature type="compositionally biased region" description="Low complexity" evidence="1">
    <location>
        <begin position="868"/>
        <end position="897"/>
    </location>
</feature>
<reference evidence="3 4" key="1">
    <citation type="submission" date="2016-02" db="EMBL/GenBank/DDBJ databases">
        <title>Genome analysis of coral dinoflagellate symbionts highlights evolutionary adaptations to a symbiotic lifestyle.</title>
        <authorList>
            <person name="Aranda M."/>
            <person name="Li Y."/>
            <person name="Liew Y.J."/>
            <person name="Baumgarten S."/>
            <person name="Simakov O."/>
            <person name="Wilson M."/>
            <person name="Piel J."/>
            <person name="Ashoor H."/>
            <person name="Bougouffa S."/>
            <person name="Bajic V.B."/>
            <person name="Ryu T."/>
            <person name="Ravasi T."/>
            <person name="Bayer T."/>
            <person name="Micklem G."/>
            <person name="Kim H."/>
            <person name="Bhak J."/>
            <person name="Lajeunesse T.C."/>
            <person name="Voolstra C.R."/>
        </authorList>
    </citation>
    <scope>NUCLEOTIDE SEQUENCE [LARGE SCALE GENOMIC DNA]</scope>
    <source>
        <strain evidence="3 4">CCMP2467</strain>
    </source>
</reference>
<evidence type="ECO:0000256" key="2">
    <source>
        <dbReference type="SAM" id="Phobius"/>
    </source>
</evidence>